<dbReference type="Proteomes" id="UP000823613">
    <property type="component" value="Unassembled WGS sequence"/>
</dbReference>
<keyword evidence="13 24" id="KW-1133">Transmembrane helix</keyword>
<dbReference type="GO" id="GO:0004605">
    <property type="term" value="F:phosphatidate cytidylyltransferase activity"/>
    <property type="evidence" value="ECO:0007669"/>
    <property type="project" value="UniProtKB-EC"/>
</dbReference>
<evidence type="ECO:0000256" key="8">
    <source>
        <dbReference type="ARBA" id="ARBA00022475"/>
    </source>
</evidence>
<evidence type="ECO:0000256" key="7">
    <source>
        <dbReference type="ARBA" id="ARBA00019373"/>
    </source>
</evidence>
<evidence type="ECO:0000256" key="19">
    <source>
        <dbReference type="ARBA" id="ARBA00031825"/>
    </source>
</evidence>
<evidence type="ECO:0000256" key="16">
    <source>
        <dbReference type="ARBA" id="ARBA00023209"/>
    </source>
</evidence>
<evidence type="ECO:0000256" key="5">
    <source>
        <dbReference type="ARBA" id="ARBA00010185"/>
    </source>
</evidence>
<evidence type="ECO:0000256" key="3">
    <source>
        <dbReference type="ARBA" id="ARBA00005119"/>
    </source>
</evidence>
<organism evidence="25 26">
    <name type="scientific">Candidatus Onthovivens merdipullorum</name>
    <dbReference type="NCBI Taxonomy" id="2840889"/>
    <lineage>
        <taxon>Bacteria</taxon>
        <taxon>Bacillati</taxon>
        <taxon>Bacillota</taxon>
        <taxon>Bacilli</taxon>
        <taxon>Bacillales</taxon>
        <taxon>Candidatus Onthovivens</taxon>
    </lineage>
</organism>
<sequence length="333" mass="37520">MSEVHPYHNELSSSTKKSMKSRVLVALIFLLILLPLIILGDYFYLVGALILFGIAESEVINAIKGTDKKFSIAFYIISYLTLYLPILFTALFNFLISNTLPFYDLINDFSSIYIAPISLLINLIILITLALIDKKVSLNDIIYIFFFNIILSLSLLSLLYLRFYPLYETLDGNGVYSNGVLVYERIGTSLNLFIYVIIGICFNDIFAYFSGVLFGKHKMCPTISPKKTWEGFVGGVLGSFLFSFLFAILLAYFNYPIIEILDLNHRYIILIISLILPLVGTIGDLLFSQLKRHFGIKDFGTILKSHGGILDRIDSITLGTIVTAIILSTINLF</sequence>
<dbReference type="AlphaFoldDB" id="A0A9D9DK52"/>
<evidence type="ECO:0000256" key="24">
    <source>
        <dbReference type="SAM" id="Phobius"/>
    </source>
</evidence>
<keyword evidence="12 25" id="KW-0548">Nucleotidyltransferase</keyword>
<comment type="caution">
    <text evidence="25">The sequence shown here is derived from an EMBL/GenBank/DDBJ whole genome shotgun (WGS) entry which is preliminary data.</text>
</comment>
<feature type="transmembrane region" description="Helical" evidence="24">
    <location>
        <begin position="267"/>
        <end position="287"/>
    </location>
</feature>
<evidence type="ECO:0000313" key="25">
    <source>
        <dbReference type="EMBL" id="MBO8428263.1"/>
    </source>
</evidence>
<evidence type="ECO:0000256" key="9">
    <source>
        <dbReference type="ARBA" id="ARBA00022516"/>
    </source>
</evidence>
<dbReference type="PANTHER" id="PTHR46382">
    <property type="entry name" value="PHOSPHATIDATE CYTIDYLYLTRANSFERASE"/>
    <property type="match status" value="1"/>
</dbReference>
<keyword evidence="11 24" id="KW-0812">Transmembrane</keyword>
<evidence type="ECO:0000256" key="13">
    <source>
        <dbReference type="ARBA" id="ARBA00022989"/>
    </source>
</evidence>
<protein>
    <recommendedName>
        <fullName evidence="7">Phosphatidate cytidylyltransferase</fullName>
        <ecNumber evidence="6">2.7.7.41</ecNumber>
    </recommendedName>
    <alternativeName>
        <fullName evidence="20">CDP-DAG synthase</fullName>
    </alternativeName>
    <alternativeName>
        <fullName evidence="22">CDP-DG synthase</fullName>
    </alternativeName>
    <alternativeName>
        <fullName evidence="18">CDP-diacylglycerol synthase</fullName>
    </alternativeName>
    <alternativeName>
        <fullName evidence="21">CDP-diglyceride pyrophosphorylase</fullName>
    </alternativeName>
    <alternativeName>
        <fullName evidence="23">CDP-diglyceride synthase</fullName>
    </alternativeName>
    <alternativeName>
        <fullName evidence="19">CTP:phosphatidate cytidylyltransferase</fullName>
    </alternativeName>
</protein>
<feature type="transmembrane region" description="Helical" evidence="24">
    <location>
        <begin position="21"/>
        <end position="38"/>
    </location>
</feature>
<accession>A0A9D9DK52</accession>
<dbReference type="GO" id="GO:0016024">
    <property type="term" value="P:CDP-diacylglycerol biosynthetic process"/>
    <property type="evidence" value="ECO:0007669"/>
    <property type="project" value="TreeGrafter"/>
</dbReference>
<feature type="transmembrane region" description="Helical" evidence="24">
    <location>
        <begin position="141"/>
        <end position="161"/>
    </location>
</feature>
<evidence type="ECO:0000256" key="21">
    <source>
        <dbReference type="ARBA" id="ARBA00032396"/>
    </source>
</evidence>
<comment type="catalytic activity">
    <reaction evidence="1">
        <text>a 1,2-diacyl-sn-glycero-3-phosphate + CTP + H(+) = a CDP-1,2-diacyl-sn-glycerol + diphosphate</text>
        <dbReference type="Rhea" id="RHEA:16229"/>
        <dbReference type="ChEBI" id="CHEBI:15378"/>
        <dbReference type="ChEBI" id="CHEBI:33019"/>
        <dbReference type="ChEBI" id="CHEBI:37563"/>
        <dbReference type="ChEBI" id="CHEBI:58332"/>
        <dbReference type="ChEBI" id="CHEBI:58608"/>
        <dbReference type="EC" id="2.7.7.41"/>
    </reaction>
</comment>
<dbReference type="GO" id="GO:0005886">
    <property type="term" value="C:plasma membrane"/>
    <property type="evidence" value="ECO:0007669"/>
    <property type="project" value="UniProtKB-SubCell"/>
</dbReference>
<keyword evidence="16" id="KW-0594">Phospholipid biosynthesis</keyword>
<keyword evidence="17" id="KW-1208">Phospholipid metabolism</keyword>
<dbReference type="Pfam" id="PF01148">
    <property type="entry name" value="CTP_transf_1"/>
    <property type="match status" value="1"/>
</dbReference>
<name>A0A9D9DK52_9BACL</name>
<proteinExistence type="inferred from homology"/>
<dbReference type="EC" id="2.7.7.41" evidence="6"/>
<reference evidence="25" key="2">
    <citation type="journal article" date="2021" name="PeerJ">
        <title>Extensive microbial diversity within the chicken gut microbiome revealed by metagenomics and culture.</title>
        <authorList>
            <person name="Gilroy R."/>
            <person name="Ravi A."/>
            <person name="Getino M."/>
            <person name="Pursley I."/>
            <person name="Horton D.L."/>
            <person name="Alikhan N.F."/>
            <person name="Baker D."/>
            <person name="Gharbi K."/>
            <person name="Hall N."/>
            <person name="Watson M."/>
            <person name="Adriaenssens E.M."/>
            <person name="Foster-Nyarko E."/>
            <person name="Jarju S."/>
            <person name="Secka A."/>
            <person name="Antonio M."/>
            <person name="Oren A."/>
            <person name="Chaudhuri R.R."/>
            <person name="La Ragione R."/>
            <person name="Hildebrand F."/>
            <person name="Pallen M.J."/>
        </authorList>
    </citation>
    <scope>NUCLEOTIDE SEQUENCE</scope>
    <source>
        <strain evidence="25">11159</strain>
    </source>
</reference>
<evidence type="ECO:0000256" key="17">
    <source>
        <dbReference type="ARBA" id="ARBA00023264"/>
    </source>
</evidence>
<keyword evidence="9" id="KW-0444">Lipid biosynthesis</keyword>
<evidence type="ECO:0000256" key="10">
    <source>
        <dbReference type="ARBA" id="ARBA00022679"/>
    </source>
</evidence>
<evidence type="ECO:0000256" key="4">
    <source>
        <dbReference type="ARBA" id="ARBA00005189"/>
    </source>
</evidence>
<gene>
    <name evidence="25" type="ORF">IAC58_06955</name>
</gene>
<reference evidence="25" key="1">
    <citation type="submission" date="2020-10" db="EMBL/GenBank/DDBJ databases">
        <authorList>
            <person name="Gilroy R."/>
        </authorList>
    </citation>
    <scope>NUCLEOTIDE SEQUENCE</scope>
    <source>
        <strain evidence="25">11159</strain>
    </source>
</reference>
<comment type="similarity">
    <text evidence="5">Belongs to the CDS family.</text>
</comment>
<evidence type="ECO:0000256" key="18">
    <source>
        <dbReference type="ARBA" id="ARBA00029893"/>
    </source>
</evidence>
<evidence type="ECO:0000256" key="12">
    <source>
        <dbReference type="ARBA" id="ARBA00022695"/>
    </source>
</evidence>
<keyword evidence="10" id="KW-0808">Transferase</keyword>
<evidence type="ECO:0000256" key="6">
    <source>
        <dbReference type="ARBA" id="ARBA00012487"/>
    </source>
</evidence>
<evidence type="ECO:0000256" key="2">
    <source>
        <dbReference type="ARBA" id="ARBA00004651"/>
    </source>
</evidence>
<keyword evidence="14" id="KW-0443">Lipid metabolism</keyword>
<feature type="transmembrane region" description="Helical" evidence="24">
    <location>
        <begin position="70"/>
        <end position="92"/>
    </location>
</feature>
<comment type="subcellular location">
    <subcellularLocation>
        <location evidence="2">Cell membrane</location>
        <topology evidence="2">Multi-pass membrane protein</topology>
    </subcellularLocation>
</comment>
<feature type="transmembrane region" description="Helical" evidence="24">
    <location>
        <begin position="235"/>
        <end position="255"/>
    </location>
</feature>
<comment type="pathway">
    <text evidence="4">Lipid metabolism.</text>
</comment>
<dbReference type="EMBL" id="JADIMY010000130">
    <property type="protein sequence ID" value="MBO8428263.1"/>
    <property type="molecule type" value="Genomic_DNA"/>
</dbReference>
<keyword evidence="15 24" id="KW-0472">Membrane</keyword>
<evidence type="ECO:0000256" key="15">
    <source>
        <dbReference type="ARBA" id="ARBA00023136"/>
    </source>
</evidence>
<feature type="transmembrane region" description="Helical" evidence="24">
    <location>
        <begin position="192"/>
        <end position="214"/>
    </location>
</feature>
<evidence type="ECO:0000313" key="26">
    <source>
        <dbReference type="Proteomes" id="UP000823613"/>
    </source>
</evidence>
<evidence type="ECO:0000256" key="23">
    <source>
        <dbReference type="ARBA" id="ARBA00033406"/>
    </source>
</evidence>
<dbReference type="PANTHER" id="PTHR46382:SF1">
    <property type="entry name" value="PHOSPHATIDATE CYTIDYLYLTRANSFERASE"/>
    <property type="match status" value="1"/>
</dbReference>
<evidence type="ECO:0000256" key="1">
    <source>
        <dbReference type="ARBA" id="ARBA00001698"/>
    </source>
</evidence>
<evidence type="ECO:0000256" key="20">
    <source>
        <dbReference type="ARBA" id="ARBA00032253"/>
    </source>
</evidence>
<feature type="transmembrane region" description="Helical" evidence="24">
    <location>
        <begin position="112"/>
        <end position="132"/>
    </location>
</feature>
<evidence type="ECO:0000256" key="14">
    <source>
        <dbReference type="ARBA" id="ARBA00023098"/>
    </source>
</evidence>
<keyword evidence="8" id="KW-1003">Cell membrane</keyword>
<evidence type="ECO:0000256" key="11">
    <source>
        <dbReference type="ARBA" id="ARBA00022692"/>
    </source>
</evidence>
<evidence type="ECO:0000256" key="22">
    <source>
        <dbReference type="ARBA" id="ARBA00032743"/>
    </source>
</evidence>
<comment type="pathway">
    <text evidence="3">Phospholipid metabolism; CDP-diacylglycerol biosynthesis; CDP-diacylglycerol from sn-glycerol 3-phosphate: step 3/3.</text>
</comment>